<sequence>MHIKLNLILRILTSTLIFLILLSCDKKTDTQVKSYFNSNFDKSLSIQIDINDFNDYGELIKSIEKISCSDSIANLTFTKDNIKKRINVFSFCPEKIPIYDPKHRNTIYFENEKLIKNEKIFDIDSLNYILENDLKNYGENPKFAESPEKLAIIILDDNNGNLNSITLFLDKLTDIYDSIDKSVSLNVMMAEYIEIPPLPPNPNNFE</sequence>
<keyword evidence="2" id="KW-1185">Reference proteome</keyword>
<organism evidence="1 2">
    <name type="scientific">Psychroflexus planctonicus</name>
    <dbReference type="NCBI Taxonomy" id="1526575"/>
    <lineage>
        <taxon>Bacteria</taxon>
        <taxon>Pseudomonadati</taxon>
        <taxon>Bacteroidota</taxon>
        <taxon>Flavobacteriia</taxon>
        <taxon>Flavobacteriales</taxon>
        <taxon>Flavobacteriaceae</taxon>
        <taxon>Psychroflexus</taxon>
    </lineage>
</organism>
<reference evidence="2" key="1">
    <citation type="journal article" date="2019" name="Int. J. Syst. Evol. Microbiol.">
        <title>The Global Catalogue of Microorganisms (GCM) 10K type strain sequencing project: providing services to taxonomists for standard genome sequencing and annotation.</title>
        <authorList>
            <consortium name="The Broad Institute Genomics Platform"/>
            <consortium name="The Broad Institute Genome Sequencing Center for Infectious Disease"/>
            <person name="Wu L."/>
            <person name="Ma J."/>
        </authorList>
    </citation>
    <scope>NUCLEOTIDE SEQUENCE [LARGE SCALE GENOMIC DNA]</scope>
    <source>
        <strain evidence="2">CGMCC 1.12931</strain>
    </source>
</reference>
<protein>
    <recommendedName>
        <fullName evidence="3">Lipoprotein</fullName>
    </recommendedName>
</protein>
<gene>
    <name evidence="1" type="ORF">GCM10010832_07140</name>
</gene>
<name>A0ABQ1SGA1_9FLAO</name>
<dbReference type="EMBL" id="BMGM01000002">
    <property type="protein sequence ID" value="GGE29118.1"/>
    <property type="molecule type" value="Genomic_DNA"/>
</dbReference>
<dbReference type="PROSITE" id="PS51257">
    <property type="entry name" value="PROKAR_LIPOPROTEIN"/>
    <property type="match status" value="1"/>
</dbReference>
<proteinExistence type="predicted"/>
<evidence type="ECO:0000313" key="1">
    <source>
        <dbReference type="EMBL" id="GGE29118.1"/>
    </source>
</evidence>
<evidence type="ECO:0008006" key="3">
    <source>
        <dbReference type="Google" id="ProtNLM"/>
    </source>
</evidence>
<comment type="caution">
    <text evidence="1">The sequence shown here is derived from an EMBL/GenBank/DDBJ whole genome shotgun (WGS) entry which is preliminary data.</text>
</comment>
<dbReference type="Proteomes" id="UP000599179">
    <property type="component" value="Unassembled WGS sequence"/>
</dbReference>
<evidence type="ECO:0000313" key="2">
    <source>
        <dbReference type="Proteomes" id="UP000599179"/>
    </source>
</evidence>
<accession>A0ABQ1SGA1</accession>